<keyword evidence="3" id="KW-1185">Reference proteome</keyword>
<accession>A0ABS6MRJ0</accession>
<proteinExistence type="predicted"/>
<protein>
    <submittedName>
        <fullName evidence="2">Uncharacterized protein</fullName>
    </submittedName>
</protein>
<evidence type="ECO:0000313" key="3">
    <source>
        <dbReference type="Proteomes" id="UP000813068"/>
    </source>
</evidence>
<reference evidence="2 3" key="1">
    <citation type="submission" date="2021-06" db="EMBL/GenBank/DDBJ databases">
        <title>Differences between aerobic and microaerobic xylene degrading microbial communities.</title>
        <authorList>
            <person name="Banerjee S."/>
            <person name="Tancsics A."/>
        </authorList>
    </citation>
    <scope>NUCLEOTIDE SEQUENCE [LARGE SCALE GENOMIC DNA]</scope>
    <source>
        <strain evidence="2 3">MAP12</strain>
    </source>
</reference>
<evidence type="ECO:0000256" key="1">
    <source>
        <dbReference type="SAM" id="SignalP"/>
    </source>
</evidence>
<gene>
    <name evidence="2" type="ORF">KRX52_01240</name>
</gene>
<comment type="caution">
    <text evidence="2">The sequence shown here is derived from an EMBL/GenBank/DDBJ whole genome shotgun (WGS) entry which is preliminary data.</text>
</comment>
<evidence type="ECO:0000313" key="2">
    <source>
        <dbReference type="EMBL" id="MBV2131421.1"/>
    </source>
</evidence>
<sequence>MDTGKLGRGLLLGGLLASLAACAQAPWSSGAGRPDGSQHCQLMQQQCQAIQAAKTPEERQKLMLEHRQAMMAGGMGMHEDCPAMGMHGGMGMMPGMMDGGMGHGMGPGAMGAAPTAEQLDRQIERVELMLKQLKTQRAGMGK</sequence>
<name>A0ABS6MRJ0_9GAMM</name>
<dbReference type="Proteomes" id="UP000813068">
    <property type="component" value="Unassembled WGS sequence"/>
</dbReference>
<feature type="signal peptide" evidence="1">
    <location>
        <begin position="1"/>
        <end position="23"/>
    </location>
</feature>
<organism evidence="2 3">
    <name type="scientific">Geopseudomonas aromaticivorans</name>
    <dbReference type="NCBI Taxonomy" id="2849492"/>
    <lineage>
        <taxon>Bacteria</taxon>
        <taxon>Pseudomonadati</taxon>
        <taxon>Pseudomonadota</taxon>
        <taxon>Gammaproteobacteria</taxon>
        <taxon>Pseudomonadales</taxon>
        <taxon>Pseudomonadaceae</taxon>
        <taxon>Geopseudomonas</taxon>
    </lineage>
</organism>
<dbReference type="PROSITE" id="PS51257">
    <property type="entry name" value="PROKAR_LIPOPROTEIN"/>
    <property type="match status" value="1"/>
</dbReference>
<dbReference type="EMBL" id="JAHRGL010000001">
    <property type="protein sequence ID" value="MBV2131421.1"/>
    <property type="molecule type" value="Genomic_DNA"/>
</dbReference>
<keyword evidence="1" id="KW-0732">Signal</keyword>
<feature type="chain" id="PRO_5047409080" evidence="1">
    <location>
        <begin position="24"/>
        <end position="142"/>
    </location>
</feature>